<dbReference type="eggNOG" id="ENOG5033I8D">
    <property type="taxonomic scope" value="Bacteria"/>
</dbReference>
<reference evidence="2" key="1">
    <citation type="submission" date="2006-10" db="EMBL/GenBank/DDBJ databases">
        <title>Complete sequence of Solibacter usitatus Ellin6076.</title>
        <authorList>
            <consortium name="US DOE Joint Genome Institute"/>
            <person name="Copeland A."/>
            <person name="Lucas S."/>
            <person name="Lapidus A."/>
            <person name="Barry K."/>
            <person name="Detter J.C."/>
            <person name="Glavina del Rio T."/>
            <person name="Hammon N."/>
            <person name="Israni S."/>
            <person name="Dalin E."/>
            <person name="Tice H."/>
            <person name="Pitluck S."/>
            <person name="Thompson L.S."/>
            <person name="Brettin T."/>
            <person name="Bruce D."/>
            <person name="Han C."/>
            <person name="Tapia R."/>
            <person name="Gilna P."/>
            <person name="Schmutz J."/>
            <person name="Larimer F."/>
            <person name="Land M."/>
            <person name="Hauser L."/>
            <person name="Kyrpides N."/>
            <person name="Mikhailova N."/>
            <person name="Janssen P.H."/>
            <person name="Kuske C.R."/>
            <person name="Richardson P."/>
        </authorList>
    </citation>
    <scope>NUCLEOTIDE SEQUENCE</scope>
    <source>
        <strain evidence="2">Ellin6076</strain>
    </source>
</reference>
<sequence length="163" mass="17181" precursor="true">MKHVFSIALVLTAAAFAQGQPAGQNCSPVGGVLFTNVAAIESRINFGVVYGDLAGAVAAAITSGPETVGFPAQGRQQIRFTVQHYWVTEKGELIYFKPATAIADTTSKQNVVAITYDNYVGTVTGGTGRFVNATGTVKFMGAVDFNENHLVLRYAGEVCTPSK</sequence>
<name>Q01WH3_SOLUE</name>
<dbReference type="InParanoid" id="Q01WH3"/>
<dbReference type="HOGENOM" id="CLU_1625976_0_0_0"/>
<keyword evidence="1" id="KW-0732">Signal</keyword>
<dbReference type="KEGG" id="sus:Acid_5037"/>
<dbReference type="OrthoDB" id="129631at2"/>
<accession>Q01WH3</accession>
<gene>
    <name evidence="2" type="ordered locus">Acid_5037</name>
</gene>
<proteinExistence type="predicted"/>
<feature type="chain" id="PRO_5004163533" evidence="1">
    <location>
        <begin position="18"/>
        <end position="163"/>
    </location>
</feature>
<organism evidence="2">
    <name type="scientific">Solibacter usitatus (strain Ellin6076)</name>
    <dbReference type="NCBI Taxonomy" id="234267"/>
    <lineage>
        <taxon>Bacteria</taxon>
        <taxon>Pseudomonadati</taxon>
        <taxon>Acidobacteriota</taxon>
        <taxon>Terriglobia</taxon>
        <taxon>Bryobacterales</taxon>
        <taxon>Solibacteraceae</taxon>
        <taxon>Candidatus Solibacter</taxon>
    </lineage>
</organism>
<dbReference type="EMBL" id="CP000473">
    <property type="protein sequence ID" value="ABJ85992.1"/>
    <property type="molecule type" value="Genomic_DNA"/>
</dbReference>
<evidence type="ECO:0000313" key="2">
    <source>
        <dbReference type="EMBL" id="ABJ85992.1"/>
    </source>
</evidence>
<evidence type="ECO:0000256" key="1">
    <source>
        <dbReference type="SAM" id="SignalP"/>
    </source>
</evidence>
<dbReference type="AlphaFoldDB" id="Q01WH3"/>
<protein>
    <submittedName>
        <fullName evidence="2">Uncharacterized protein</fullName>
    </submittedName>
</protein>
<feature type="signal peptide" evidence="1">
    <location>
        <begin position="1"/>
        <end position="17"/>
    </location>
</feature>